<dbReference type="AlphaFoldDB" id="X1GDX6"/>
<comment type="caution">
    <text evidence="2">The sequence shown here is derived from an EMBL/GenBank/DDBJ whole genome shotgun (WGS) entry which is preliminary data.</text>
</comment>
<organism evidence="2">
    <name type="scientific">marine sediment metagenome</name>
    <dbReference type="NCBI Taxonomy" id="412755"/>
    <lineage>
        <taxon>unclassified sequences</taxon>
        <taxon>metagenomes</taxon>
        <taxon>ecological metagenomes</taxon>
    </lineage>
</organism>
<sequence length="58" mass="6349">ATIAGKPIIAHDRIELDKAVQLQLEEAIREAQEEAQKEAQAQQEVATPEAEKEVALAQ</sequence>
<evidence type="ECO:0000256" key="1">
    <source>
        <dbReference type="SAM" id="MobiDB-lite"/>
    </source>
</evidence>
<reference evidence="2" key="1">
    <citation type="journal article" date="2014" name="Front. Microbiol.">
        <title>High frequency of phylogenetically diverse reductive dehalogenase-homologous genes in deep subseafloor sedimentary metagenomes.</title>
        <authorList>
            <person name="Kawai M."/>
            <person name="Futagami T."/>
            <person name="Toyoda A."/>
            <person name="Takaki Y."/>
            <person name="Nishi S."/>
            <person name="Hori S."/>
            <person name="Arai W."/>
            <person name="Tsubouchi T."/>
            <person name="Morono Y."/>
            <person name="Uchiyama I."/>
            <person name="Ito T."/>
            <person name="Fujiyama A."/>
            <person name="Inagaki F."/>
            <person name="Takami H."/>
        </authorList>
    </citation>
    <scope>NUCLEOTIDE SEQUENCE</scope>
    <source>
        <strain evidence="2">Expedition CK06-06</strain>
    </source>
</reference>
<gene>
    <name evidence="2" type="ORF">S03H2_16745</name>
</gene>
<protein>
    <submittedName>
        <fullName evidence="2">Uncharacterized protein</fullName>
    </submittedName>
</protein>
<feature type="region of interest" description="Disordered" evidence="1">
    <location>
        <begin position="31"/>
        <end position="58"/>
    </location>
</feature>
<feature type="non-terminal residue" evidence="2">
    <location>
        <position position="1"/>
    </location>
</feature>
<dbReference type="EMBL" id="BARU01008579">
    <property type="protein sequence ID" value="GAH42990.1"/>
    <property type="molecule type" value="Genomic_DNA"/>
</dbReference>
<proteinExistence type="predicted"/>
<evidence type="ECO:0000313" key="2">
    <source>
        <dbReference type="EMBL" id="GAH42990.1"/>
    </source>
</evidence>
<accession>X1GDX6</accession>
<feature type="compositionally biased region" description="Basic and acidic residues" evidence="1">
    <location>
        <begin position="49"/>
        <end position="58"/>
    </location>
</feature>
<name>X1GDX6_9ZZZZ</name>